<dbReference type="SUPFAM" id="SSF52743">
    <property type="entry name" value="Subtilisin-like"/>
    <property type="match status" value="1"/>
</dbReference>
<dbReference type="Proteomes" id="UP000397656">
    <property type="component" value="Plasmid pRK1-2"/>
</dbReference>
<feature type="active site" description="Charge relay system" evidence="4">
    <location>
        <position position="11"/>
    </location>
</feature>
<dbReference type="PRINTS" id="PR00723">
    <property type="entry name" value="SUBTILISIN"/>
</dbReference>
<dbReference type="RefSeq" id="WP_150991982.1">
    <property type="nucleotide sequence ID" value="NZ_CP062806.1"/>
</dbReference>
<sequence>MRREVRVGIVDSGIRARHAGVVKAAKRFRLDAELQLGQGEAEADRLGHGSAVLETICQHAPNARFCIAQVFHDRWHTTPLQIAAAMHWLIDQEVNIINLSLGVRTDRLLMRDACMRAQEAGILLCAACPAQGLPVFPASYPNVLRVTGDARCGRGQWSWLGSAQADFGAVVSTDPRGPAGASIACAAISGTIAALMQAGVRPHELLAHLKQHAAFVGIERKRLA</sequence>
<dbReference type="InterPro" id="IPR015500">
    <property type="entry name" value="Peptidase_S8_subtilisin-rel"/>
</dbReference>
<accession>A0A643FKT8</accession>
<gene>
    <name evidence="6" type="ORF">F7R26_037725</name>
</gene>
<keyword evidence="1 4" id="KW-0645">Protease</keyword>
<feature type="domain" description="Peptidase S8/S53" evidence="5">
    <location>
        <begin position="3"/>
        <end position="211"/>
    </location>
</feature>
<evidence type="ECO:0000313" key="7">
    <source>
        <dbReference type="Proteomes" id="UP000397656"/>
    </source>
</evidence>
<feature type="active site" description="Charge relay system" evidence="4">
    <location>
        <position position="182"/>
    </location>
</feature>
<feature type="active site" description="Charge relay system" evidence="4">
    <location>
        <position position="48"/>
    </location>
</feature>
<dbReference type="AlphaFoldDB" id="A0A643FKT8"/>
<evidence type="ECO:0000256" key="3">
    <source>
        <dbReference type="ARBA" id="ARBA00022825"/>
    </source>
</evidence>
<dbReference type="InterPro" id="IPR000209">
    <property type="entry name" value="Peptidase_S8/S53_dom"/>
</dbReference>
<protein>
    <submittedName>
        <fullName evidence="6">S8 family serine peptidase</fullName>
    </submittedName>
</protein>
<dbReference type="Pfam" id="PF00082">
    <property type="entry name" value="Peptidase_S8"/>
    <property type="match status" value="1"/>
</dbReference>
<organism evidence="6 7">
    <name type="scientific">Cupriavidus basilensis</name>
    <dbReference type="NCBI Taxonomy" id="68895"/>
    <lineage>
        <taxon>Bacteria</taxon>
        <taxon>Pseudomonadati</taxon>
        <taxon>Pseudomonadota</taxon>
        <taxon>Betaproteobacteria</taxon>
        <taxon>Burkholderiales</taxon>
        <taxon>Burkholderiaceae</taxon>
        <taxon>Cupriavidus</taxon>
    </lineage>
</organism>
<evidence type="ECO:0000313" key="6">
    <source>
        <dbReference type="EMBL" id="QOT82041.1"/>
    </source>
</evidence>
<dbReference type="InterPro" id="IPR036852">
    <property type="entry name" value="Peptidase_S8/S53_dom_sf"/>
</dbReference>
<proteinExistence type="inferred from homology"/>
<evidence type="ECO:0000256" key="4">
    <source>
        <dbReference type="PROSITE-ProRule" id="PRU01240"/>
    </source>
</evidence>
<evidence type="ECO:0000259" key="5">
    <source>
        <dbReference type="Pfam" id="PF00082"/>
    </source>
</evidence>
<evidence type="ECO:0000256" key="1">
    <source>
        <dbReference type="ARBA" id="ARBA00022670"/>
    </source>
</evidence>
<dbReference type="GO" id="GO:0006508">
    <property type="term" value="P:proteolysis"/>
    <property type="evidence" value="ECO:0007669"/>
    <property type="project" value="UniProtKB-KW"/>
</dbReference>
<keyword evidence="6" id="KW-0614">Plasmid</keyword>
<keyword evidence="2 4" id="KW-0378">Hydrolase</keyword>
<dbReference type="EMBL" id="CP062806">
    <property type="protein sequence ID" value="QOT82041.1"/>
    <property type="molecule type" value="Genomic_DNA"/>
</dbReference>
<name>A0A643FKT8_9BURK</name>
<dbReference type="PROSITE" id="PS51892">
    <property type="entry name" value="SUBTILASE"/>
    <property type="match status" value="1"/>
</dbReference>
<geneLocation type="plasmid" evidence="6 7">
    <name>pRK1-2</name>
</geneLocation>
<dbReference type="Gene3D" id="3.40.50.200">
    <property type="entry name" value="Peptidase S8/S53 domain"/>
    <property type="match status" value="1"/>
</dbReference>
<comment type="similarity">
    <text evidence="4">Belongs to the peptidase S8 family.</text>
</comment>
<keyword evidence="3 4" id="KW-0720">Serine protease</keyword>
<reference evidence="6 7" key="1">
    <citation type="submission" date="2020-10" db="EMBL/GenBank/DDBJ databases">
        <title>Complete genome sequence of Cupriavidus basilensis CCUG 49340T.</title>
        <authorList>
            <person name="Salva-Serra F."/>
            <person name="Donoso R.A."/>
            <person name="Cho K.H."/>
            <person name="Yoo J.A."/>
            <person name="Lee K."/>
            <person name="Yoon S.-H."/>
            <person name="Perez-Pantoja D."/>
            <person name="Moore E.R.B."/>
        </authorList>
    </citation>
    <scope>NUCLEOTIDE SEQUENCE [LARGE SCALE GENOMIC DNA]</scope>
    <source>
        <strain evidence="7">CCUG 49340</strain>
        <plasmid evidence="6 7">pRK1-2</plasmid>
    </source>
</reference>
<dbReference type="GO" id="GO:0004252">
    <property type="term" value="F:serine-type endopeptidase activity"/>
    <property type="evidence" value="ECO:0007669"/>
    <property type="project" value="UniProtKB-UniRule"/>
</dbReference>
<dbReference type="GeneID" id="98406714"/>
<evidence type="ECO:0000256" key="2">
    <source>
        <dbReference type="ARBA" id="ARBA00022801"/>
    </source>
</evidence>